<accession>A0A9W9Q2C4</accession>
<evidence type="ECO:0000313" key="2">
    <source>
        <dbReference type="Proteomes" id="UP001147695"/>
    </source>
</evidence>
<dbReference type="EMBL" id="JAPZBQ010000006">
    <property type="protein sequence ID" value="KAJ5323049.1"/>
    <property type="molecule type" value="Genomic_DNA"/>
</dbReference>
<dbReference type="Proteomes" id="UP001147695">
    <property type="component" value="Unassembled WGS sequence"/>
</dbReference>
<proteinExistence type="predicted"/>
<sequence length="235" mass="26729">MTTVKVERWHDTENMTLNMDSHRFITQVTLYPLPHDYIDHDGNTVLEEPASIQLSRNTYIYINSPNEYNKTRTSRAIARMSPGSVHNFDQLFIHTTINIWGFPNVVSPLSQHIPGKVCKDGVPREADASGGLDENWPLNETEECTFNELHTNAEVEDTKDLVDINDTALTSVKFVAMSIRRHPMLTAKCRLAKNLGAVHELNGRSDTGAFRIDAYDMFHADKTLAFFRQRLSISH</sequence>
<protein>
    <submittedName>
        <fullName evidence="1">Uncharacterized protein</fullName>
    </submittedName>
</protein>
<name>A0A9W9Q2C4_PENBR</name>
<organism evidence="1 2">
    <name type="scientific">Penicillium brevicompactum</name>
    <dbReference type="NCBI Taxonomy" id="5074"/>
    <lineage>
        <taxon>Eukaryota</taxon>
        <taxon>Fungi</taxon>
        <taxon>Dikarya</taxon>
        <taxon>Ascomycota</taxon>
        <taxon>Pezizomycotina</taxon>
        <taxon>Eurotiomycetes</taxon>
        <taxon>Eurotiomycetidae</taxon>
        <taxon>Eurotiales</taxon>
        <taxon>Aspergillaceae</taxon>
        <taxon>Penicillium</taxon>
    </lineage>
</organism>
<dbReference type="AlphaFoldDB" id="A0A9W9Q2C4"/>
<gene>
    <name evidence="1" type="ORF">N7452_011338</name>
</gene>
<comment type="caution">
    <text evidence="1">The sequence shown here is derived from an EMBL/GenBank/DDBJ whole genome shotgun (WGS) entry which is preliminary data.</text>
</comment>
<reference evidence="1" key="2">
    <citation type="journal article" date="2023" name="IMA Fungus">
        <title>Comparative genomic study of the Penicillium genus elucidates a diverse pangenome and 15 lateral gene transfer events.</title>
        <authorList>
            <person name="Petersen C."/>
            <person name="Sorensen T."/>
            <person name="Nielsen M.R."/>
            <person name="Sondergaard T.E."/>
            <person name="Sorensen J.L."/>
            <person name="Fitzpatrick D.A."/>
            <person name="Frisvad J.C."/>
            <person name="Nielsen K.L."/>
        </authorList>
    </citation>
    <scope>NUCLEOTIDE SEQUENCE</scope>
    <source>
        <strain evidence="1">IBT 35673</strain>
    </source>
</reference>
<reference evidence="1" key="1">
    <citation type="submission" date="2022-12" db="EMBL/GenBank/DDBJ databases">
        <authorList>
            <person name="Petersen C."/>
        </authorList>
    </citation>
    <scope>NUCLEOTIDE SEQUENCE</scope>
    <source>
        <strain evidence="1">IBT 35673</strain>
    </source>
</reference>
<evidence type="ECO:0000313" key="1">
    <source>
        <dbReference type="EMBL" id="KAJ5323049.1"/>
    </source>
</evidence>